<keyword evidence="3" id="KW-1134">Transmembrane beta strand</keyword>
<dbReference type="Pfam" id="PF00395">
    <property type="entry name" value="SLH"/>
    <property type="match status" value="1"/>
</dbReference>
<evidence type="ECO:0000256" key="3">
    <source>
        <dbReference type="ARBA" id="ARBA00022452"/>
    </source>
</evidence>
<dbReference type="InterPro" id="IPR001119">
    <property type="entry name" value="SLH_dom"/>
</dbReference>
<proteinExistence type="predicted"/>
<evidence type="ECO:0000256" key="6">
    <source>
        <dbReference type="ARBA" id="ARBA00023136"/>
    </source>
</evidence>
<dbReference type="AlphaFoldDB" id="A0A1I1YR20"/>
<keyword evidence="11" id="KW-1185">Reference proteome</keyword>
<dbReference type="PROSITE" id="PS51272">
    <property type="entry name" value="SLH"/>
    <property type="match status" value="1"/>
</dbReference>
<dbReference type="Proteomes" id="UP000198896">
    <property type="component" value="Unassembled WGS sequence"/>
</dbReference>
<keyword evidence="6" id="KW-0472">Membrane</keyword>
<keyword evidence="5" id="KW-0732">Signal</keyword>
<dbReference type="EMBL" id="FONL01000002">
    <property type="protein sequence ID" value="SFE20613.1"/>
    <property type="molecule type" value="Genomic_DNA"/>
</dbReference>
<evidence type="ECO:0000313" key="10">
    <source>
        <dbReference type="EMBL" id="SFE20613.1"/>
    </source>
</evidence>
<keyword evidence="7" id="KW-0998">Cell outer membrane</keyword>
<reference evidence="10 11" key="1">
    <citation type="submission" date="2016-10" db="EMBL/GenBank/DDBJ databases">
        <authorList>
            <person name="de Groot N.N."/>
        </authorList>
    </citation>
    <scope>NUCLEOTIDE SEQUENCE [LARGE SCALE GENOMIC DNA]</scope>
    <source>
        <strain evidence="10 11">DSM 9236</strain>
    </source>
</reference>
<evidence type="ECO:0000259" key="9">
    <source>
        <dbReference type="PROSITE" id="PS51272"/>
    </source>
</evidence>
<evidence type="ECO:0000256" key="2">
    <source>
        <dbReference type="ARBA" id="ARBA00004442"/>
    </source>
</evidence>
<accession>A0A1I1YR20</accession>
<feature type="compositionally biased region" description="Basic and acidic residues" evidence="8">
    <location>
        <begin position="533"/>
        <end position="545"/>
    </location>
</feature>
<keyword evidence="4" id="KW-0812">Transmembrane</keyword>
<feature type="non-terminal residue" evidence="10">
    <location>
        <position position="1"/>
    </location>
</feature>
<feature type="domain" description="SLH" evidence="9">
    <location>
        <begin position="436"/>
        <end position="499"/>
    </location>
</feature>
<dbReference type="RefSeq" id="WP_177205890.1">
    <property type="nucleotide sequence ID" value="NZ_FONL01000002.1"/>
</dbReference>
<feature type="region of interest" description="Disordered" evidence="8">
    <location>
        <begin position="533"/>
        <end position="560"/>
    </location>
</feature>
<dbReference type="STRING" id="1123323.SAMN05216245_102266"/>
<dbReference type="GO" id="GO:0009986">
    <property type="term" value="C:cell surface"/>
    <property type="evidence" value="ECO:0007669"/>
    <property type="project" value="UniProtKB-SubCell"/>
</dbReference>
<sequence length="560" mass="61099">LGTDTDTHNGLKNDENTVVYNENGEGSVTITDQDGNTTTINNIVNTTYTAEQSVEAGEKGSTTFKITDNKGGNAGSMIINAGDNITITKDEDTGAAVINATDTDTTYSYTDTTENAKKDDASVVQQITVTENKPDGTTEVAKFTDTNTTYSYDVTDKDLKDGQISKLTITNDVTGDTTEFVDTDTDTTYDIKTEAGEKGSGVVNTYTMTGTNGDKYTFKDTDTDTTYKIKEKRDKKGTVAATYTVTDSNDNKVGEIQDTHNGLTGDTYEVKYDKNGKGSVTIKDQDGNEATITNIQSGGDAATINRLGDQISRMDSKIEKVGAGAAALAGLHPLDFDPDEKWDFSAAVGSYKSEQAVAIGAFYRPNEDTMFSIGGTIGNGNNMVNVGVSWKFGQKNRISANRISSAKEIIELRKNQEDVHSFLADAVAGNQLDLSKIQLFPDVEENHWTYDYVATMAGNGVLEGYPDGYFKGNRNMTRYEMAAVLYRLMQNGARLSDRALTEFAPELDRIRVDTITKHKDGTPHIQRVRTIKERVEEKADPSSKKETKKAKIKVAEKPME</sequence>
<dbReference type="Pfam" id="PF03895">
    <property type="entry name" value="YadA_anchor"/>
    <property type="match status" value="1"/>
</dbReference>
<dbReference type="PANTHER" id="PTHR43308:SF1">
    <property type="entry name" value="OUTER MEMBRANE PROTEIN ALPHA"/>
    <property type="match status" value="1"/>
</dbReference>
<evidence type="ECO:0000256" key="4">
    <source>
        <dbReference type="ARBA" id="ARBA00022692"/>
    </source>
</evidence>
<comment type="subcellular location">
    <subcellularLocation>
        <location evidence="2">Cell outer membrane</location>
    </subcellularLocation>
    <subcellularLocation>
        <location evidence="1">Cell surface</location>
    </subcellularLocation>
</comment>
<organism evidence="10 11">
    <name type="scientific">Succiniclasticum ruminis DSM 9236</name>
    <dbReference type="NCBI Taxonomy" id="1123323"/>
    <lineage>
        <taxon>Bacteria</taxon>
        <taxon>Bacillati</taxon>
        <taxon>Bacillota</taxon>
        <taxon>Negativicutes</taxon>
        <taxon>Acidaminococcales</taxon>
        <taxon>Acidaminococcaceae</taxon>
        <taxon>Succiniclasticum</taxon>
    </lineage>
</organism>
<evidence type="ECO:0000256" key="5">
    <source>
        <dbReference type="ARBA" id="ARBA00022729"/>
    </source>
</evidence>
<protein>
    <submittedName>
        <fullName evidence="10">S-layer homology domain-containing protein</fullName>
    </submittedName>
</protein>
<gene>
    <name evidence="10" type="ORF">SAMN05216245_102266</name>
</gene>
<evidence type="ECO:0000313" key="11">
    <source>
        <dbReference type="Proteomes" id="UP000198896"/>
    </source>
</evidence>
<dbReference type="InterPro" id="IPR051465">
    <property type="entry name" value="Cell_Envelope_Struct_Comp"/>
</dbReference>
<evidence type="ECO:0000256" key="8">
    <source>
        <dbReference type="SAM" id="MobiDB-lite"/>
    </source>
</evidence>
<dbReference type="InterPro" id="IPR045584">
    <property type="entry name" value="Pilin-like"/>
</dbReference>
<dbReference type="SUPFAM" id="SSF54523">
    <property type="entry name" value="Pili subunits"/>
    <property type="match status" value="1"/>
</dbReference>
<name>A0A1I1YR20_9FIRM</name>
<evidence type="ECO:0000256" key="1">
    <source>
        <dbReference type="ARBA" id="ARBA00004241"/>
    </source>
</evidence>
<dbReference type="GO" id="GO:0009279">
    <property type="term" value="C:cell outer membrane"/>
    <property type="evidence" value="ECO:0007669"/>
    <property type="project" value="UniProtKB-SubCell"/>
</dbReference>
<evidence type="ECO:0000256" key="7">
    <source>
        <dbReference type="ARBA" id="ARBA00023237"/>
    </source>
</evidence>
<dbReference type="Gene3D" id="3.30.1300.30">
    <property type="entry name" value="GSPII I/J protein-like"/>
    <property type="match status" value="1"/>
</dbReference>
<dbReference type="InterPro" id="IPR005594">
    <property type="entry name" value="YadA_C"/>
</dbReference>
<dbReference type="PANTHER" id="PTHR43308">
    <property type="entry name" value="OUTER MEMBRANE PROTEIN ALPHA-RELATED"/>
    <property type="match status" value="1"/>
</dbReference>